<protein>
    <recommendedName>
        <fullName evidence="3">Glutaredoxin-1</fullName>
    </recommendedName>
</protein>
<dbReference type="STRING" id="6290.A0A0N4WPB7"/>
<evidence type="ECO:0000256" key="3">
    <source>
        <dbReference type="ARBA" id="ARBA00013662"/>
    </source>
</evidence>
<reference evidence="11" key="1">
    <citation type="submission" date="2017-02" db="UniProtKB">
        <authorList>
            <consortium name="WormBaseParasite"/>
        </authorList>
    </citation>
    <scope>IDENTIFICATION</scope>
</reference>
<evidence type="ECO:0000313" key="10">
    <source>
        <dbReference type="Proteomes" id="UP000268014"/>
    </source>
</evidence>
<accession>A0A0N4WPB7</accession>
<dbReference type="PROSITE" id="PS00195">
    <property type="entry name" value="GLUTAREDOXIN_1"/>
    <property type="match status" value="1"/>
</dbReference>
<dbReference type="Gene3D" id="3.40.30.10">
    <property type="entry name" value="Glutaredoxin"/>
    <property type="match status" value="1"/>
</dbReference>
<evidence type="ECO:0000256" key="1">
    <source>
        <dbReference type="ARBA" id="ARBA00002549"/>
    </source>
</evidence>
<keyword evidence="10" id="KW-1185">Reference proteome</keyword>
<feature type="domain" description="Glutaredoxin" evidence="8">
    <location>
        <begin position="16"/>
        <end position="80"/>
    </location>
</feature>
<comment type="similarity">
    <text evidence="2">Belongs to the glutaredoxin family.</text>
</comment>
<evidence type="ECO:0000256" key="7">
    <source>
        <dbReference type="ARBA" id="ARBA00023284"/>
    </source>
</evidence>
<proteinExistence type="inferred from homology"/>
<evidence type="ECO:0000259" key="8">
    <source>
        <dbReference type="Pfam" id="PF00462"/>
    </source>
</evidence>
<dbReference type="Pfam" id="PF00462">
    <property type="entry name" value="Glutaredoxin"/>
    <property type="match status" value="1"/>
</dbReference>
<dbReference type="NCBIfam" id="TIGR02180">
    <property type="entry name" value="GRX_euk"/>
    <property type="match status" value="1"/>
</dbReference>
<name>A0A0N4WPB7_HAEPC</name>
<keyword evidence="6" id="KW-1015">Disulfide bond</keyword>
<keyword evidence="5" id="KW-0249">Electron transport</keyword>
<dbReference type="PANTHER" id="PTHR46185">
    <property type="entry name" value="GLUTAREDOXIN-1"/>
    <property type="match status" value="1"/>
</dbReference>
<dbReference type="OrthoDB" id="418495at2759"/>
<dbReference type="PANTHER" id="PTHR46185:SF1">
    <property type="entry name" value="GLUTAREDOXIN-1"/>
    <property type="match status" value="1"/>
</dbReference>
<reference evidence="9 10" key="2">
    <citation type="submission" date="2018-11" db="EMBL/GenBank/DDBJ databases">
        <authorList>
            <consortium name="Pathogen Informatics"/>
        </authorList>
    </citation>
    <scope>NUCLEOTIDE SEQUENCE [LARGE SCALE GENOMIC DNA]</scope>
    <source>
        <strain evidence="9 10">MHpl1</strain>
    </source>
</reference>
<dbReference type="InterPro" id="IPR036249">
    <property type="entry name" value="Thioredoxin-like_sf"/>
</dbReference>
<keyword evidence="4" id="KW-0813">Transport</keyword>
<dbReference type="GO" id="GO:0015038">
    <property type="term" value="F:glutathione disulfide oxidoreductase activity"/>
    <property type="evidence" value="ECO:0007669"/>
    <property type="project" value="TreeGrafter"/>
</dbReference>
<evidence type="ECO:0000256" key="2">
    <source>
        <dbReference type="ARBA" id="ARBA00007787"/>
    </source>
</evidence>
<gene>
    <name evidence="9" type="ORF">HPLM_LOCUS13189</name>
</gene>
<comment type="function">
    <text evidence="1">Has a glutathione-disulfide oxidoreductase activity in the presence of NADPH and glutathione reductase. Reduces low molecular weight disulfides and proteins.</text>
</comment>
<dbReference type="SUPFAM" id="SSF52833">
    <property type="entry name" value="Thioredoxin-like"/>
    <property type="match status" value="1"/>
</dbReference>
<dbReference type="GO" id="GO:0005739">
    <property type="term" value="C:mitochondrion"/>
    <property type="evidence" value="ECO:0007669"/>
    <property type="project" value="TreeGrafter"/>
</dbReference>
<dbReference type="InterPro" id="IPR047185">
    <property type="entry name" value="GLRX1"/>
</dbReference>
<evidence type="ECO:0000313" key="11">
    <source>
        <dbReference type="WBParaSite" id="HPLM_0001319701-mRNA-1"/>
    </source>
</evidence>
<dbReference type="InterPro" id="IPR011899">
    <property type="entry name" value="Glutaredoxin_euk/vir"/>
</dbReference>
<keyword evidence="7" id="KW-0676">Redox-active center</keyword>
<dbReference type="AlphaFoldDB" id="A0A0N4WPB7"/>
<dbReference type="PRINTS" id="PR00160">
    <property type="entry name" value="GLUTAREDOXIN"/>
</dbReference>
<organism evidence="11">
    <name type="scientific">Haemonchus placei</name>
    <name type="common">Barber's pole worm</name>
    <dbReference type="NCBI Taxonomy" id="6290"/>
    <lineage>
        <taxon>Eukaryota</taxon>
        <taxon>Metazoa</taxon>
        <taxon>Ecdysozoa</taxon>
        <taxon>Nematoda</taxon>
        <taxon>Chromadorea</taxon>
        <taxon>Rhabditida</taxon>
        <taxon>Rhabditina</taxon>
        <taxon>Rhabditomorpha</taxon>
        <taxon>Strongyloidea</taxon>
        <taxon>Trichostrongylidae</taxon>
        <taxon>Haemonchus</taxon>
    </lineage>
</organism>
<evidence type="ECO:0000313" key="9">
    <source>
        <dbReference type="EMBL" id="VDO48091.1"/>
    </source>
</evidence>
<dbReference type="OMA" id="NCKIQAG"/>
<dbReference type="InterPro" id="IPR002109">
    <property type="entry name" value="Glutaredoxin"/>
</dbReference>
<dbReference type="WBParaSite" id="HPLM_0001319701-mRNA-1">
    <property type="protein sequence ID" value="HPLM_0001319701-mRNA-1"/>
    <property type="gene ID" value="HPLM_0001319701"/>
</dbReference>
<sequence>MGVKTFVDGLLKSHKVVVFAKSYCPYCKKTKAALEAQHIKPGALEWINIDGRNDCSEIQDYLQSLTGARSVPRVFIDQKFFGGGDDTAAAADSGKLAQLLKEIQAV</sequence>
<evidence type="ECO:0000256" key="6">
    <source>
        <dbReference type="ARBA" id="ARBA00023157"/>
    </source>
</evidence>
<dbReference type="EMBL" id="UZAF01018113">
    <property type="protein sequence ID" value="VDO48091.1"/>
    <property type="molecule type" value="Genomic_DNA"/>
</dbReference>
<dbReference type="PROSITE" id="PS51354">
    <property type="entry name" value="GLUTAREDOXIN_2"/>
    <property type="match status" value="1"/>
</dbReference>
<evidence type="ECO:0000256" key="5">
    <source>
        <dbReference type="ARBA" id="ARBA00022982"/>
    </source>
</evidence>
<evidence type="ECO:0000256" key="4">
    <source>
        <dbReference type="ARBA" id="ARBA00022448"/>
    </source>
</evidence>
<dbReference type="CDD" id="cd03419">
    <property type="entry name" value="GRX_GRXh_1_2_like"/>
    <property type="match status" value="1"/>
</dbReference>
<dbReference type="InterPro" id="IPR014025">
    <property type="entry name" value="Glutaredoxin_subgr"/>
</dbReference>
<dbReference type="InterPro" id="IPR011767">
    <property type="entry name" value="GLR_AS"/>
</dbReference>
<dbReference type="Proteomes" id="UP000268014">
    <property type="component" value="Unassembled WGS sequence"/>
</dbReference>